<evidence type="ECO:0000313" key="6">
    <source>
        <dbReference type="Proteomes" id="UP000639396"/>
    </source>
</evidence>
<dbReference type="Gene3D" id="1.10.10.60">
    <property type="entry name" value="Homeodomain-like"/>
    <property type="match status" value="2"/>
</dbReference>
<accession>A0A927GXF1</accession>
<dbReference type="PROSITE" id="PS00041">
    <property type="entry name" value="HTH_ARAC_FAMILY_1"/>
    <property type="match status" value="1"/>
</dbReference>
<dbReference type="Proteomes" id="UP000639396">
    <property type="component" value="Unassembled WGS sequence"/>
</dbReference>
<dbReference type="GO" id="GO:0043565">
    <property type="term" value="F:sequence-specific DNA binding"/>
    <property type="evidence" value="ECO:0007669"/>
    <property type="project" value="InterPro"/>
</dbReference>
<protein>
    <submittedName>
        <fullName evidence="5">Helix-turn-helix transcriptional regulator</fullName>
    </submittedName>
</protein>
<evidence type="ECO:0000259" key="4">
    <source>
        <dbReference type="PROSITE" id="PS01124"/>
    </source>
</evidence>
<evidence type="ECO:0000256" key="3">
    <source>
        <dbReference type="ARBA" id="ARBA00023163"/>
    </source>
</evidence>
<dbReference type="PANTHER" id="PTHR43280">
    <property type="entry name" value="ARAC-FAMILY TRANSCRIPTIONAL REGULATOR"/>
    <property type="match status" value="1"/>
</dbReference>
<keyword evidence="2" id="KW-0238">DNA-binding</keyword>
<dbReference type="SMART" id="SM00342">
    <property type="entry name" value="HTH_ARAC"/>
    <property type="match status" value="1"/>
</dbReference>
<dbReference type="AlphaFoldDB" id="A0A927GXF1"/>
<reference evidence="5" key="1">
    <citation type="submission" date="2020-09" db="EMBL/GenBank/DDBJ databases">
        <title>A novel bacterium of genus Paenibacillus, isolated from South China Sea.</title>
        <authorList>
            <person name="Huang H."/>
            <person name="Mo K."/>
            <person name="Hu Y."/>
        </authorList>
    </citation>
    <scope>NUCLEOTIDE SEQUENCE</scope>
    <source>
        <strain evidence="5">IB182363</strain>
    </source>
</reference>
<keyword evidence="1" id="KW-0805">Transcription regulation</keyword>
<proteinExistence type="predicted"/>
<comment type="caution">
    <text evidence="5">The sequence shown here is derived from an EMBL/GenBank/DDBJ whole genome shotgun (WGS) entry which is preliminary data.</text>
</comment>
<keyword evidence="6" id="KW-1185">Reference proteome</keyword>
<dbReference type="EMBL" id="JACXJA010000003">
    <property type="protein sequence ID" value="MBD2860746.1"/>
    <property type="molecule type" value="Genomic_DNA"/>
</dbReference>
<sequence length="137" mass="15739">MIRNKLSEALITLLRAIDSKDAAASTANRNDSSQPFWPALHYVHVHYADKLTLESVAAHFHISAPYISRLFRENTGQSFLEYVHQLRINSAAMMLINTDKSVTDITFDTGFESIRTFSRVFREIIGQSPREYRKAYQ</sequence>
<dbReference type="InterPro" id="IPR018062">
    <property type="entry name" value="HTH_AraC-typ_CS"/>
</dbReference>
<evidence type="ECO:0000256" key="2">
    <source>
        <dbReference type="ARBA" id="ARBA00023125"/>
    </source>
</evidence>
<dbReference type="Pfam" id="PF12833">
    <property type="entry name" value="HTH_18"/>
    <property type="match status" value="1"/>
</dbReference>
<evidence type="ECO:0000256" key="1">
    <source>
        <dbReference type="ARBA" id="ARBA00023015"/>
    </source>
</evidence>
<dbReference type="InterPro" id="IPR018060">
    <property type="entry name" value="HTH_AraC"/>
</dbReference>
<keyword evidence="3" id="KW-0804">Transcription</keyword>
<dbReference type="PROSITE" id="PS01124">
    <property type="entry name" value="HTH_ARAC_FAMILY_2"/>
    <property type="match status" value="1"/>
</dbReference>
<dbReference type="PRINTS" id="PR00032">
    <property type="entry name" value="HTHARAC"/>
</dbReference>
<dbReference type="GO" id="GO:0003700">
    <property type="term" value="F:DNA-binding transcription factor activity"/>
    <property type="evidence" value="ECO:0007669"/>
    <property type="project" value="InterPro"/>
</dbReference>
<dbReference type="InterPro" id="IPR020449">
    <property type="entry name" value="Tscrpt_reg_AraC-type_HTH"/>
</dbReference>
<dbReference type="PANTHER" id="PTHR43280:SF2">
    <property type="entry name" value="HTH-TYPE TRANSCRIPTIONAL REGULATOR EXSA"/>
    <property type="match status" value="1"/>
</dbReference>
<organism evidence="5 6">
    <name type="scientific">Paenibacillus oceani</name>
    <dbReference type="NCBI Taxonomy" id="2772510"/>
    <lineage>
        <taxon>Bacteria</taxon>
        <taxon>Bacillati</taxon>
        <taxon>Bacillota</taxon>
        <taxon>Bacilli</taxon>
        <taxon>Bacillales</taxon>
        <taxon>Paenibacillaceae</taxon>
        <taxon>Paenibacillus</taxon>
    </lineage>
</organism>
<gene>
    <name evidence="5" type="ORF">IDH45_01945</name>
</gene>
<dbReference type="RefSeq" id="WP_190924161.1">
    <property type="nucleotide sequence ID" value="NZ_JACXJA010000003.1"/>
</dbReference>
<name>A0A927GXF1_9BACL</name>
<evidence type="ECO:0000313" key="5">
    <source>
        <dbReference type="EMBL" id="MBD2860746.1"/>
    </source>
</evidence>
<dbReference type="SUPFAM" id="SSF46689">
    <property type="entry name" value="Homeodomain-like"/>
    <property type="match status" value="2"/>
</dbReference>
<dbReference type="InterPro" id="IPR009057">
    <property type="entry name" value="Homeodomain-like_sf"/>
</dbReference>
<feature type="domain" description="HTH araC/xylS-type" evidence="4">
    <location>
        <begin position="37"/>
        <end position="135"/>
    </location>
</feature>